<evidence type="ECO:0000313" key="1">
    <source>
        <dbReference type="EMBL" id="KGF52151.1"/>
    </source>
</evidence>
<dbReference type="eggNOG" id="ENOG502ZDKI">
    <property type="taxonomic scope" value="Bacteria"/>
</dbReference>
<proteinExistence type="predicted"/>
<gene>
    <name evidence="1" type="ORF">HMPREF9460_04128</name>
</gene>
<dbReference type="PATRIC" id="fig|742738.3.peg.4240"/>
<dbReference type="Proteomes" id="UP000029585">
    <property type="component" value="Unassembled WGS sequence"/>
</dbReference>
<comment type="caution">
    <text evidence="1">The sequence shown here is derived from an EMBL/GenBank/DDBJ whole genome shotgun (WGS) entry which is preliminary data.</text>
</comment>
<sequence length="98" mass="11061">MNRPCEGGAKSGAAFFYAQILFHFSARKIYAPEHPAEPPPRPVCTRSPLCVGCPYPANGFLCWGKDGKCLRSEMRRLNATDRWAEQETKEEIHTDESM</sequence>
<evidence type="ECO:0000313" key="2">
    <source>
        <dbReference type="Proteomes" id="UP000029585"/>
    </source>
</evidence>
<dbReference type="AlphaFoldDB" id="A0A096AZJ2"/>
<accession>A0A096AZJ2</accession>
<dbReference type="RefSeq" id="WP_009259887.1">
    <property type="nucleotide sequence ID" value="NZ_KN174170.1"/>
</dbReference>
<dbReference type="HOGENOM" id="CLU_2488637_0_0_9"/>
<name>A0A096AZJ2_FLAPL</name>
<organism evidence="1 2">
    <name type="scientific">Flavonifractor plautii 1_3_50AFAA</name>
    <dbReference type="NCBI Taxonomy" id="742738"/>
    <lineage>
        <taxon>Bacteria</taxon>
        <taxon>Bacillati</taxon>
        <taxon>Bacillota</taxon>
        <taxon>Clostridia</taxon>
        <taxon>Eubacteriales</taxon>
        <taxon>Oscillospiraceae</taxon>
        <taxon>Flavonifractor</taxon>
    </lineage>
</organism>
<keyword evidence="2" id="KW-1185">Reference proteome</keyword>
<dbReference type="EMBL" id="ADLO01000131">
    <property type="protein sequence ID" value="KGF52151.1"/>
    <property type="molecule type" value="Genomic_DNA"/>
</dbReference>
<protein>
    <submittedName>
        <fullName evidence="1">Uncharacterized protein</fullName>
    </submittedName>
</protein>
<reference evidence="1 2" key="1">
    <citation type="submission" date="2011-08" db="EMBL/GenBank/DDBJ databases">
        <title>The Genome Sequence of Clostridium orbiscindens 1_3_50AFAA.</title>
        <authorList>
            <consortium name="The Broad Institute Genome Sequencing Platform"/>
            <person name="Earl A."/>
            <person name="Ward D."/>
            <person name="Feldgarden M."/>
            <person name="Gevers D."/>
            <person name="Daigneault M."/>
            <person name="Strauss J."/>
            <person name="Allen-Vercoe E."/>
            <person name="Young S.K."/>
            <person name="Zeng Q."/>
            <person name="Gargeya S."/>
            <person name="Fitzgerald M."/>
            <person name="Haas B."/>
            <person name="Abouelleil A."/>
            <person name="Alvarado L."/>
            <person name="Arachchi H.M."/>
            <person name="Berlin A."/>
            <person name="Brown A."/>
            <person name="Chapman S.B."/>
            <person name="Chen Z."/>
            <person name="Dunbar C."/>
            <person name="Freedman E."/>
            <person name="Gearin G."/>
            <person name="Gellesch M."/>
            <person name="Goldberg J."/>
            <person name="Griggs A."/>
            <person name="Gujja S."/>
            <person name="Heiman D."/>
            <person name="Howarth C."/>
            <person name="Larson L."/>
            <person name="Lui A."/>
            <person name="MacDonald P.J.P."/>
            <person name="Montmayeur A."/>
            <person name="Murphy C."/>
            <person name="Neiman D."/>
            <person name="Pearson M."/>
            <person name="Priest M."/>
            <person name="Roberts A."/>
            <person name="Saif S."/>
            <person name="Shea T."/>
            <person name="Shenoy N."/>
            <person name="Sisk P."/>
            <person name="Stolte C."/>
            <person name="Sykes S."/>
            <person name="Wortman J."/>
            <person name="Nusbaum C."/>
            <person name="Birren B."/>
        </authorList>
    </citation>
    <scope>NUCLEOTIDE SEQUENCE [LARGE SCALE GENOMIC DNA]</scope>
    <source>
        <strain evidence="1 2">1_3_50AFAA</strain>
    </source>
</reference>